<keyword evidence="3" id="KW-1185">Reference proteome</keyword>
<sequence length="659" mass="71263">MSADRPPPHLHQAATTAPHGHTQDAITGFIDVIAPLPGQGWRLAGWARKTAGPASPLTVAVLWHGEEVARGPANTFRPDLVIPGHADGYHAFDFLIPETTAPATSPAAFDVIVLHARVPLNRAGDAATGEAQNTTGDTPSLPGPVSLRACVDVVGRDRIAGWLRDDSAPETRLGVTVSVDGALIRRVLANRLRADLRDSGLGDGRYGFDIPLSPPLSADTDHTVTVICAETGENLPGSPFHFAATRRFNETFRQHVRQTLAGIASATHREQALEFLSAELDSLRRHQGRDDARLLATERHQASRPAASSVTSPATGPVAAPQTGARTGTRTRTAAGPTPSRILFIDDRAPDPTRDAGSGALLSHMQAARALGHEVCFVASAVDPGPSATQELEKLGITCFRKPTYPNVETLLRIQSGAFDAVYFHRLSNTSRYLALTRHYMPGARLISSVADLAHLRIERQAAIEGRPELRTLAGQERVREHMAAWSSHAVITHSPVEATLLARAVPTASIHVVPWHIPEKPAPLPFPERHGIAFVAHYGHAPSLDAAKWLADDIFPLIRREIPDTELLLIGSAMPDVIVRMDSLPGIRVLGHVSDLTALLRTVRLTIAPPALRRRHQKQGARKLGRRPALHRNTGRDRRHDPAPRTHRLHRGKRSGPG</sequence>
<accession>A0ABX0JRL8</accession>
<comment type="caution">
    <text evidence="2">The sequence shown here is derived from an EMBL/GenBank/DDBJ whole genome shotgun (WGS) entry which is preliminary data.</text>
</comment>
<feature type="compositionally biased region" description="Basic and acidic residues" evidence="1">
    <location>
        <begin position="635"/>
        <end position="645"/>
    </location>
</feature>
<evidence type="ECO:0000313" key="2">
    <source>
        <dbReference type="EMBL" id="NHN85844.1"/>
    </source>
</evidence>
<evidence type="ECO:0000313" key="3">
    <source>
        <dbReference type="Proteomes" id="UP000635278"/>
    </source>
</evidence>
<feature type="region of interest" description="Disordered" evidence="1">
    <location>
        <begin position="612"/>
        <end position="659"/>
    </location>
</feature>
<proteinExistence type="predicted"/>
<feature type="compositionally biased region" description="Low complexity" evidence="1">
    <location>
        <begin position="319"/>
        <end position="337"/>
    </location>
</feature>
<gene>
    <name evidence="2" type="ORF">GOB93_14505</name>
</gene>
<dbReference type="RefSeq" id="WP_173584239.1">
    <property type="nucleotide sequence ID" value="NZ_WOTB01000021.1"/>
</dbReference>
<feature type="compositionally biased region" description="Basic residues" evidence="1">
    <location>
        <begin position="646"/>
        <end position="659"/>
    </location>
</feature>
<evidence type="ECO:0000256" key="1">
    <source>
        <dbReference type="SAM" id="MobiDB-lite"/>
    </source>
</evidence>
<feature type="region of interest" description="Disordered" evidence="1">
    <location>
        <begin position="299"/>
        <end position="337"/>
    </location>
</feature>
<feature type="region of interest" description="Disordered" evidence="1">
    <location>
        <begin position="1"/>
        <end position="21"/>
    </location>
</feature>
<protein>
    <submittedName>
        <fullName evidence="2">Glycosyltransferase</fullName>
    </submittedName>
</protein>
<reference evidence="2 3" key="1">
    <citation type="journal article" date="2020" name="Int. J. Syst. Evol. Microbiol.">
        <title>Novel acetic acid bacteria from cider fermentations: Acetobacter conturbans sp. nov. and Acetobacter fallax sp. nov.</title>
        <authorList>
            <person name="Sombolestani A.S."/>
            <person name="Cleenwerck I."/>
            <person name="Cnockaert M."/>
            <person name="Borremans W."/>
            <person name="Wieme A.D."/>
            <person name="De Vuyst L."/>
            <person name="Vandamme P."/>
        </authorList>
    </citation>
    <scope>NUCLEOTIDE SEQUENCE [LARGE SCALE GENOMIC DNA]</scope>
    <source>
        <strain evidence="2 3">LMG 30640</strain>
    </source>
</reference>
<name>A0ABX0JRL8_9PROT</name>
<feature type="compositionally biased region" description="Basic residues" evidence="1">
    <location>
        <begin position="613"/>
        <end position="631"/>
    </location>
</feature>
<organism evidence="2 3">
    <name type="scientific">Acetobacter musti</name>
    <dbReference type="NCBI Taxonomy" id="864732"/>
    <lineage>
        <taxon>Bacteria</taxon>
        <taxon>Pseudomonadati</taxon>
        <taxon>Pseudomonadota</taxon>
        <taxon>Alphaproteobacteria</taxon>
        <taxon>Acetobacterales</taxon>
        <taxon>Acetobacteraceae</taxon>
        <taxon>Acetobacter</taxon>
    </lineage>
</organism>
<dbReference type="SUPFAM" id="SSF53756">
    <property type="entry name" value="UDP-Glycosyltransferase/glycogen phosphorylase"/>
    <property type="match status" value="1"/>
</dbReference>
<dbReference type="EMBL" id="WOTB01000021">
    <property type="protein sequence ID" value="NHN85844.1"/>
    <property type="molecule type" value="Genomic_DNA"/>
</dbReference>
<dbReference type="Proteomes" id="UP000635278">
    <property type="component" value="Unassembled WGS sequence"/>
</dbReference>